<dbReference type="Pfam" id="PF00550">
    <property type="entry name" value="PP-binding"/>
    <property type="match status" value="1"/>
</dbReference>
<dbReference type="HAMAP" id="MF_01217">
    <property type="entry name" value="Acyl_carrier"/>
    <property type="match status" value="1"/>
</dbReference>
<feature type="domain" description="Carrier" evidence="10">
    <location>
        <begin position="2"/>
        <end position="77"/>
    </location>
</feature>
<dbReference type="SUPFAM" id="SSF47336">
    <property type="entry name" value="ACP-like"/>
    <property type="match status" value="1"/>
</dbReference>
<keyword evidence="3 7" id="KW-0597">Phosphoprotein</keyword>
<dbReference type="InterPro" id="IPR003231">
    <property type="entry name" value="ACP"/>
</dbReference>
<protein>
    <recommendedName>
        <fullName evidence="7 8">Acyl carrier protein</fullName>
        <shortName evidence="7">ACP</shortName>
    </recommendedName>
</protein>
<comment type="PTM">
    <text evidence="9">4'-phosphopantetheine is transferred from CoA to a specific serine of apo-ACP by acpS.</text>
</comment>
<dbReference type="OrthoDB" id="9804551at2"/>
<comment type="pathway">
    <text evidence="7 9">Lipid metabolism; fatty acid biosynthesis.</text>
</comment>
<feature type="modified residue" description="O-(pantetheine 4'-phosphoryl)serine" evidence="7">
    <location>
        <position position="37"/>
    </location>
</feature>
<keyword evidence="5 7" id="KW-0443">Lipid metabolism</keyword>
<evidence type="ECO:0000256" key="6">
    <source>
        <dbReference type="ARBA" id="ARBA00023160"/>
    </source>
</evidence>
<gene>
    <name evidence="7" type="primary">acpP</name>
    <name evidence="11" type="ORF">BEP19_10705</name>
</gene>
<evidence type="ECO:0000256" key="8">
    <source>
        <dbReference type="NCBIfam" id="TIGR00517"/>
    </source>
</evidence>
<dbReference type="InterPro" id="IPR036736">
    <property type="entry name" value="ACP-like_sf"/>
</dbReference>
<dbReference type="GO" id="GO:0009245">
    <property type="term" value="P:lipid A biosynthetic process"/>
    <property type="evidence" value="ECO:0007669"/>
    <property type="project" value="TreeGrafter"/>
</dbReference>
<dbReference type="GO" id="GO:0016020">
    <property type="term" value="C:membrane"/>
    <property type="evidence" value="ECO:0007669"/>
    <property type="project" value="GOC"/>
</dbReference>
<dbReference type="GO" id="GO:0000035">
    <property type="term" value="F:acyl binding"/>
    <property type="evidence" value="ECO:0007669"/>
    <property type="project" value="TreeGrafter"/>
</dbReference>
<keyword evidence="1 7" id="KW-0596">Phosphopantetheine</keyword>
<evidence type="ECO:0000259" key="10">
    <source>
        <dbReference type="PROSITE" id="PS50075"/>
    </source>
</evidence>
<comment type="similarity">
    <text evidence="7">Belongs to the acyl carrier protein (ACP) family.</text>
</comment>
<evidence type="ECO:0000256" key="1">
    <source>
        <dbReference type="ARBA" id="ARBA00022450"/>
    </source>
</evidence>
<keyword evidence="2 7" id="KW-0444">Lipid biosynthesis</keyword>
<proteinExistence type="inferred from homology"/>
<comment type="caution">
    <text evidence="11">The sequence shown here is derived from an EMBL/GenBank/DDBJ whole genome shotgun (WGS) entry which is preliminary data.</text>
</comment>
<dbReference type="NCBIfam" id="TIGR00517">
    <property type="entry name" value="acyl_carrier"/>
    <property type="match status" value="1"/>
</dbReference>
<dbReference type="GO" id="GO:0005829">
    <property type="term" value="C:cytosol"/>
    <property type="evidence" value="ECO:0007669"/>
    <property type="project" value="TreeGrafter"/>
</dbReference>
<dbReference type="Proteomes" id="UP000284219">
    <property type="component" value="Unassembled WGS sequence"/>
</dbReference>
<evidence type="ECO:0000256" key="3">
    <source>
        <dbReference type="ARBA" id="ARBA00022553"/>
    </source>
</evidence>
<comment type="subcellular location">
    <subcellularLocation>
        <location evidence="7">Cytoplasm</location>
    </subcellularLocation>
</comment>
<dbReference type="RefSeq" id="WP_120190194.1">
    <property type="nucleotide sequence ID" value="NZ_MCHY01000009.1"/>
</dbReference>
<dbReference type="NCBIfam" id="NF002148">
    <property type="entry name" value="PRK00982.1-2"/>
    <property type="match status" value="1"/>
</dbReference>
<comment type="PTM">
    <text evidence="7">4'-phosphopantetheine is transferred from CoA to a specific serine of apo-ACP by AcpS. This modification is essential for activity because fatty acids are bound in thioester linkage to the sulfhydryl of the prosthetic group.</text>
</comment>
<keyword evidence="4 7" id="KW-0276">Fatty acid metabolism</keyword>
<evidence type="ECO:0000256" key="5">
    <source>
        <dbReference type="ARBA" id="ARBA00023098"/>
    </source>
</evidence>
<evidence type="ECO:0000313" key="11">
    <source>
        <dbReference type="EMBL" id="RKD22718.1"/>
    </source>
</evidence>
<dbReference type="PROSITE" id="PS50075">
    <property type="entry name" value="CARRIER"/>
    <property type="match status" value="1"/>
</dbReference>
<evidence type="ECO:0000256" key="7">
    <source>
        <dbReference type="HAMAP-Rule" id="MF_01217"/>
    </source>
</evidence>
<evidence type="ECO:0000256" key="9">
    <source>
        <dbReference type="RuleBase" id="RU003545"/>
    </source>
</evidence>
<dbReference type="UniPathway" id="UPA00094"/>
<dbReference type="Gene3D" id="1.10.1200.10">
    <property type="entry name" value="ACP-like"/>
    <property type="match status" value="1"/>
</dbReference>
<organism evidence="11 12">
    <name type="scientific">Ammoniphilus oxalaticus</name>
    <dbReference type="NCBI Taxonomy" id="66863"/>
    <lineage>
        <taxon>Bacteria</taxon>
        <taxon>Bacillati</taxon>
        <taxon>Bacillota</taxon>
        <taxon>Bacilli</taxon>
        <taxon>Bacillales</taxon>
        <taxon>Paenibacillaceae</taxon>
        <taxon>Aneurinibacillus group</taxon>
        <taxon>Ammoniphilus</taxon>
    </lineage>
</organism>
<dbReference type="GO" id="GO:0000036">
    <property type="term" value="F:acyl carrier activity"/>
    <property type="evidence" value="ECO:0007669"/>
    <property type="project" value="UniProtKB-UniRule"/>
</dbReference>
<dbReference type="PANTHER" id="PTHR20863:SF76">
    <property type="entry name" value="CARRIER DOMAIN-CONTAINING PROTEIN"/>
    <property type="match status" value="1"/>
</dbReference>
<dbReference type="PANTHER" id="PTHR20863">
    <property type="entry name" value="ACYL CARRIER PROTEIN"/>
    <property type="match status" value="1"/>
</dbReference>
<dbReference type="InterPro" id="IPR009081">
    <property type="entry name" value="PP-bd_ACP"/>
</dbReference>
<name>A0A419SG07_9BACL</name>
<dbReference type="EMBL" id="MCHY01000009">
    <property type="protein sequence ID" value="RKD22718.1"/>
    <property type="molecule type" value="Genomic_DNA"/>
</dbReference>
<evidence type="ECO:0000256" key="4">
    <source>
        <dbReference type="ARBA" id="ARBA00022832"/>
    </source>
</evidence>
<evidence type="ECO:0000313" key="12">
    <source>
        <dbReference type="Proteomes" id="UP000284219"/>
    </source>
</evidence>
<sequence>MSDILSKVKDLFADFLAIEGDSIKPESTIKDDLGVDSVDIVSIVSELENAFDLKISDAEAANLKTVGQVVELISARVA</sequence>
<reference evidence="11 12" key="1">
    <citation type="submission" date="2016-08" db="EMBL/GenBank/DDBJ databases">
        <title>Novel Firmicute Genomes.</title>
        <authorList>
            <person name="Poppleton D.I."/>
            <person name="Gribaldo S."/>
        </authorList>
    </citation>
    <scope>NUCLEOTIDE SEQUENCE [LARGE SCALE GENOMIC DNA]</scope>
    <source>
        <strain evidence="11 12">RAOx-1</strain>
    </source>
</reference>
<dbReference type="NCBIfam" id="NF002150">
    <property type="entry name" value="PRK00982.1-4"/>
    <property type="match status" value="1"/>
</dbReference>
<keyword evidence="6 7" id="KW-0275">Fatty acid biosynthesis</keyword>
<evidence type="ECO:0000256" key="2">
    <source>
        <dbReference type="ARBA" id="ARBA00022516"/>
    </source>
</evidence>
<dbReference type="AlphaFoldDB" id="A0A419SG07"/>
<accession>A0A419SG07</accession>
<keyword evidence="7" id="KW-0963">Cytoplasm</keyword>
<keyword evidence="12" id="KW-1185">Reference proteome</keyword>
<comment type="function">
    <text evidence="7 9">Carrier of the growing fatty acid chain in fatty acid biosynthesis.</text>
</comment>